<dbReference type="Proteomes" id="UP000008311">
    <property type="component" value="Unassembled WGS sequence"/>
</dbReference>
<reference evidence="2" key="1">
    <citation type="journal article" date="2010" name="Nat. Biotechnol.">
        <title>Draft genome sequence of the oilseed species Ricinus communis.</title>
        <authorList>
            <person name="Chan A.P."/>
            <person name="Crabtree J."/>
            <person name="Zhao Q."/>
            <person name="Lorenzi H."/>
            <person name="Orvis J."/>
            <person name="Puiu D."/>
            <person name="Melake-Berhan A."/>
            <person name="Jones K.M."/>
            <person name="Redman J."/>
            <person name="Chen G."/>
            <person name="Cahoon E.B."/>
            <person name="Gedil M."/>
            <person name="Stanke M."/>
            <person name="Haas B.J."/>
            <person name="Wortman J.R."/>
            <person name="Fraser-Liggett C.M."/>
            <person name="Ravel J."/>
            <person name="Rabinowicz P.D."/>
        </authorList>
    </citation>
    <scope>NUCLEOTIDE SEQUENCE [LARGE SCALE GENOMIC DNA]</scope>
    <source>
        <strain evidence="2">cv. Hale</strain>
    </source>
</reference>
<organism evidence="1 2">
    <name type="scientific">Ricinus communis</name>
    <name type="common">Castor bean</name>
    <dbReference type="NCBI Taxonomy" id="3988"/>
    <lineage>
        <taxon>Eukaryota</taxon>
        <taxon>Viridiplantae</taxon>
        <taxon>Streptophyta</taxon>
        <taxon>Embryophyta</taxon>
        <taxon>Tracheophyta</taxon>
        <taxon>Spermatophyta</taxon>
        <taxon>Magnoliopsida</taxon>
        <taxon>eudicotyledons</taxon>
        <taxon>Gunneridae</taxon>
        <taxon>Pentapetalae</taxon>
        <taxon>rosids</taxon>
        <taxon>fabids</taxon>
        <taxon>Malpighiales</taxon>
        <taxon>Euphorbiaceae</taxon>
        <taxon>Acalyphoideae</taxon>
        <taxon>Acalypheae</taxon>
        <taxon>Ricinus</taxon>
    </lineage>
</organism>
<proteinExistence type="predicted"/>
<accession>B9RMS7</accession>
<name>B9RMS7_RICCO</name>
<protein>
    <submittedName>
        <fullName evidence="1">Uncharacterized protein</fullName>
    </submittedName>
</protein>
<evidence type="ECO:0000313" key="2">
    <source>
        <dbReference type="Proteomes" id="UP000008311"/>
    </source>
</evidence>
<evidence type="ECO:0000313" key="1">
    <source>
        <dbReference type="EMBL" id="EEF47600.1"/>
    </source>
</evidence>
<sequence length="55" mass="6349">MDKRKPSSTAVKWRANGCHLIARELKGLFGQEQKQQQHNQAFLVGLLFLPYCHLL</sequence>
<keyword evidence="2" id="KW-1185">Reference proteome</keyword>
<dbReference type="AlphaFoldDB" id="B9RMS7"/>
<gene>
    <name evidence="1" type="ORF">RCOM_1083320</name>
</gene>
<dbReference type="EMBL" id="EQ973789">
    <property type="protein sequence ID" value="EEF47600.1"/>
    <property type="molecule type" value="Genomic_DNA"/>
</dbReference>
<dbReference type="InParanoid" id="B9RMS7"/>